<proteinExistence type="predicted"/>
<dbReference type="InterPro" id="IPR057722">
    <property type="entry name" value="AsqO/PenF-like_C"/>
</dbReference>
<dbReference type="HOGENOM" id="CLU_051719_1_0_1"/>
<organism evidence="4 5">
    <name type="scientific">Phialophora macrospora</name>
    <dbReference type="NCBI Taxonomy" id="1851006"/>
    <lineage>
        <taxon>Eukaryota</taxon>
        <taxon>Fungi</taxon>
        <taxon>Dikarya</taxon>
        <taxon>Ascomycota</taxon>
        <taxon>Pezizomycotina</taxon>
        <taxon>Eurotiomycetes</taxon>
        <taxon>Chaetothyriomycetidae</taxon>
        <taxon>Chaetothyriales</taxon>
        <taxon>Herpotrichiellaceae</taxon>
        <taxon>Phialophora</taxon>
    </lineage>
</organism>
<feature type="domain" description="Diels-Alderase N-terminal" evidence="2">
    <location>
        <begin position="59"/>
        <end position="230"/>
    </location>
</feature>
<keyword evidence="5" id="KW-1185">Reference proteome</keyword>
<gene>
    <name evidence="4" type="ORF">PV04_02205</name>
</gene>
<evidence type="ECO:0000313" key="5">
    <source>
        <dbReference type="Proteomes" id="UP000054266"/>
    </source>
</evidence>
<evidence type="ECO:0000259" key="2">
    <source>
        <dbReference type="Pfam" id="PF24137"/>
    </source>
</evidence>
<dbReference type="EMBL" id="KN846957">
    <property type="protein sequence ID" value="KIW69886.1"/>
    <property type="molecule type" value="Genomic_DNA"/>
</dbReference>
<accession>A0A0D2CXJ7</accession>
<dbReference type="AlphaFoldDB" id="A0A0D2CXJ7"/>
<dbReference type="InterPro" id="IPR056402">
    <property type="entry name" value="DA_N"/>
</dbReference>
<feature type="chain" id="PRO_5002240143" description="AttH domain-containing protein" evidence="1">
    <location>
        <begin position="24"/>
        <end position="368"/>
    </location>
</feature>
<evidence type="ECO:0008006" key="6">
    <source>
        <dbReference type="Google" id="ProtNLM"/>
    </source>
</evidence>
<evidence type="ECO:0000256" key="1">
    <source>
        <dbReference type="SAM" id="SignalP"/>
    </source>
</evidence>
<dbReference type="STRING" id="5601.A0A0D2CXJ7"/>
<protein>
    <recommendedName>
        <fullName evidence="6">AttH domain-containing protein</fullName>
    </recommendedName>
</protein>
<feature type="domain" description="AsqO/PenF-like C-terminal" evidence="3">
    <location>
        <begin position="237"/>
        <end position="365"/>
    </location>
</feature>
<dbReference type="Proteomes" id="UP000054266">
    <property type="component" value="Unassembled WGS sequence"/>
</dbReference>
<evidence type="ECO:0000259" key="3">
    <source>
        <dbReference type="Pfam" id="PF25581"/>
    </source>
</evidence>
<sequence length="368" mass="38685">MKSPKTSALLAALWAMAPSGVLSQCFPDSITYSTTQSLTSHVQYTSCDHAADGPKVWPIDLVSYDWWYFDAVSEDGKEAVTIVFFASSALGFIDTTSLEDILNVAITGTFANGTTTGGFALATSATVTSIGNGASGNWTGSGCSFTGTPDLSSYSIAIDSPSLGISGTVDFVSRGPGHYACSPLVGGVDEQLVPHVGWVNALPAAYATVDLNFGGSQMTFHGNGYHDKNWGDIPFTTAIQSWYWGHGTLGMYELVWFDAIDATGAESVSGYLLRDGHVVASTCTTGSGGLQVRPVGTPYPPTLLAPTPTQFTIVMTWEDGGVLNATLTPLNIQVDSGVYTRWLGEIAGTVDGVEASGSALWEEFNFVV</sequence>
<reference evidence="4 5" key="1">
    <citation type="submission" date="2015-01" db="EMBL/GenBank/DDBJ databases">
        <title>The Genome Sequence of Capronia semiimmersa CBS27337.</title>
        <authorList>
            <consortium name="The Broad Institute Genomics Platform"/>
            <person name="Cuomo C."/>
            <person name="de Hoog S."/>
            <person name="Gorbushina A."/>
            <person name="Stielow B."/>
            <person name="Teixiera M."/>
            <person name="Abouelleil A."/>
            <person name="Chapman S.B."/>
            <person name="Priest M."/>
            <person name="Young S.K."/>
            <person name="Wortman J."/>
            <person name="Nusbaum C."/>
            <person name="Birren B."/>
        </authorList>
    </citation>
    <scope>NUCLEOTIDE SEQUENCE [LARGE SCALE GENOMIC DNA]</scope>
    <source>
        <strain evidence="4 5">CBS 27337</strain>
    </source>
</reference>
<dbReference type="Pfam" id="PF24137">
    <property type="entry name" value="DA_N"/>
    <property type="match status" value="1"/>
</dbReference>
<dbReference type="Pfam" id="PF25581">
    <property type="entry name" value="AsqO_C"/>
    <property type="match status" value="1"/>
</dbReference>
<evidence type="ECO:0000313" key="4">
    <source>
        <dbReference type="EMBL" id="KIW69886.1"/>
    </source>
</evidence>
<feature type="signal peptide" evidence="1">
    <location>
        <begin position="1"/>
        <end position="23"/>
    </location>
</feature>
<name>A0A0D2CXJ7_9EURO</name>
<dbReference type="SUPFAM" id="SSF159245">
    <property type="entry name" value="AttH-like"/>
    <property type="match status" value="1"/>
</dbReference>
<keyword evidence="1" id="KW-0732">Signal</keyword>